<dbReference type="Pfam" id="PF14559">
    <property type="entry name" value="TPR_19"/>
    <property type="match status" value="1"/>
</dbReference>
<dbReference type="Gene3D" id="1.25.40.10">
    <property type="entry name" value="Tetratricopeptide repeat domain"/>
    <property type="match status" value="1"/>
</dbReference>
<name>A0A1H9YDA0_9GAMM</name>
<proteinExistence type="predicted"/>
<dbReference type="PANTHER" id="PTHR45586">
    <property type="entry name" value="TPR REPEAT-CONTAINING PROTEIN PA4667"/>
    <property type="match status" value="1"/>
</dbReference>
<feature type="repeat" description="TPR" evidence="3">
    <location>
        <begin position="49"/>
        <end position="82"/>
    </location>
</feature>
<protein>
    <submittedName>
        <fullName evidence="4">Type IV pilus assembly protein PilF</fullName>
    </submittedName>
</protein>
<dbReference type="Pfam" id="PF13432">
    <property type="entry name" value="TPR_16"/>
    <property type="match status" value="1"/>
</dbReference>
<dbReference type="PROSITE" id="PS51257">
    <property type="entry name" value="PROKAR_LIPOPROTEIN"/>
    <property type="match status" value="1"/>
</dbReference>
<dbReference type="AlphaFoldDB" id="A0A1H9YDA0"/>
<dbReference type="PROSITE" id="PS50293">
    <property type="entry name" value="TPR_REGION"/>
    <property type="match status" value="1"/>
</dbReference>
<gene>
    <name evidence="4" type="ORF">SAMN04487962_10194</name>
</gene>
<evidence type="ECO:0000256" key="3">
    <source>
        <dbReference type="PROSITE-ProRule" id="PRU00339"/>
    </source>
</evidence>
<feature type="repeat" description="TPR" evidence="3">
    <location>
        <begin position="83"/>
        <end position="116"/>
    </location>
</feature>
<keyword evidence="1" id="KW-0677">Repeat</keyword>
<dbReference type="EMBL" id="FOHZ01000001">
    <property type="protein sequence ID" value="SES66797.1"/>
    <property type="molecule type" value="Genomic_DNA"/>
</dbReference>
<reference evidence="5" key="1">
    <citation type="submission" date="2016-10" db="EMBL/GenBank/DDBJ databases">
        <authorList>
            <person name="Varghese N."/>
            <person name="Submissions S."/>
        </authorList>
    </citation>
    <scope>NUCLEOTIDE SEQUENCE [LARGE SCALE GENOMIC DNA]</scope>
    <source>
        <strain evidence="5">CGMCC 1.6489</strain>
    </source>
</reference>
<dbReference type="PROSITE" id="PS50005">
    <property type="entry name" value="TPR"/>
    <property type="match status" value="3"/>
</dbReference>
<evidence type="ECO:0000256" key="2">
    <source>
        <dbReference type="ARBA" id="ARBA00022803"/>
    </source>
</evidence>
<dbReference type="InterPro" id="IPR051012">
    <property type="entry name" value="CellSynth/LPSAsmb/PSIAsmb"/>
</dbReference>
<sequence length="275" mass="31094">MRSVLSPGSGISNRFILSLCMLLLASLFAGCVTTTDSRFAREEDEDKAVANYVQLATAYLSQGNTDRARKHLERALDLQADDPAALATQGLLMQREGEPELAEESYRKALRSDPGYTRGRVFYGAFLYREERYEESREQFVTASRDTGYEDRASVFYNLGRASERTGDMDAAVGAYRRALELDRGNPRWLLALSRALVETGDYAAASGYYSRLTTMMQRNPQLSHTPESLLVGIRIARHFRNYDQESSLALLLRNQYPDSEEYRQYKVLTADDNG</sequence>
<dbReference type="SMART" id="SM00028">
    <property type="entry name" value="TPR"/>
    <property type="match status" value="4"/>
</dbReference>
<keyword evidence="2 3" id="KW-0802">TPR repeat</keyword>
<dbReference type="PANTHER" id="PTHR45586:SF1">
    <property type="entry name" value="LIPOPOLYSACCHARIDE ASSEMBLY PROTEIN B"/>
    <property type="match status" value="1"/>
</dbReference>
<dbReference type="NCBIfam" id="TIGR02521">
    <property type="entry name" value="type_IV_pilW"/>
    <property type="match status" value="1"/>
</dbReference>
<keyword evidence="5" id="KW-1185">Reference proteome</keyword>
<evidence type="ECO:0000313" key="4">
    <source>
        <dbReference type="EMBL" id="SES66797.1"/>
    </source>
</evidence>
<dbReference type="InterPro" id="IPR013360">
    <property type="entry name" value="Pilus_4_PilW"/>
</dbReference>
<dbReference type="STRING" id="430453.SAMN04487962_10194"/>
<dbReference type="Proteomes" id="UP000198762">
    <property type="component" value="Unassembled WGS sequence"/>
</dbReference>
<dbReference type="SUPFAM" id="SSF48452">
    <property type="entry name" value="TPR-like"/>
    <property type="match status" value="1"/>
</dbReference>
<accession>A0A1H9YDA0</accession>
<dbReference type="InterPro" id="IPR011990">
    <property type="entry name" value="TPR-like_helical_dom_sf"/>
</dbReference>
<dbReference type="RefSeq" id="WP_091848271.1">
    <property type="nucleotide sequence ID" value="NZ_FOHZ01000001.1"/>
</dbReference>
<feature type="repeat" description="TPR" evidence="3">
    <location>
        <begin position="153"/>
        <end position="186"/>
    </location>
</feature>
<dbReference type="InterPro" id="IPR019734">
    <property type="entry name" value="TPR_rpt"/>
</dbReference>
<evidence type="ECO:0000256" key="1">
    <source>
        <dbReference type="ARBA" id="ARBA00022737"/>
    </source>
</evidence>
<dbReference type="OrthoDB" id="9814042at2"/>
<organism evidence="4 5">
    <name type="scientific">Marinobacter segnicrescens</name>
    <dbReference type="NCBI Taxonomy" id="430453"/>
    <lineage>
        <taxon>Bacteria</taxon>
        <taxon>Pseudomonadati</taxon>
        <taxon>Pseudomonadota</taxon>
        <taxon>Gammaproteobacteria</taxon>
        <taxon>Pseudomonadales</taxon>
        <taxon>Marinobacteraceae</taxon>
        <taxon>Marinobacter</taxon>
    </lineage>
</organism>
<evidence type="ECO:0000313" key="5">
    <source>
        <dbReference type="Proteomes" id="UP000198762"/>
    </source>
</evidence>